<feature type="region of interest" description="Disordered" evidence="1">
    <location>
        <begin position="332"/>
        <end position="519"/>
    </location>
</feature>
<feature type="compositionally biased region" description="Polar residues" evidence="1">
    <location>
        <begin position="183"/>
        <end position="203"/>
    </location>
</feature>
<accession>A0A8S1CJ72</accession>
<evidence type="ECO:0000313" key="3">
    <source>
        <dbReference type="Proteomes" id="UP000494165"/>
    </source>
</evidence>
<proteinExistence type="predicted"/>
<comment type="caution">
    <text evidence="2">The sequence shown here is derived from an EMBL/GenBank/DDBJ whole genome shotgun (WGS) entry which is preliminary data.</text>
</comment>
<dbReference type="Proteomes" id="UP000494165">
    <property type="component" value="Unassembled WGS sequence"/>
</dbReference>
<feature type="compositionally biased region" description="Low complexity" evidence="1">
    <location>
        <begin position="492"/>
        <end position="503"/>
    </location>
</feature>
<gene>
    <name evidence="2" type="ORF">CLODIP_2_CD06167</name>
</gene>
<dbReference type="EMBL" id="CADEPI010000020">
    <property type="protein sequence ID" value="CAB3365309.1"/>
    <property type="molecule type" value="Genomic_DNA"/>
</dbReference>
<evidence type="ECO:0000313" key="2">
    <source>
        <dbReference type="EMBL" id="CAB3365309.1"/>
    </source>
</evidence>
<feature type="compositionally biased region" description="Basic and acidic residues" evidence="1">
    <location>
        <begin position="365"/>
        <end position="379"/>
    </location>
</feature>
<feature type="compositionally biased region" description="Basic and acidic residues" evidence="1">
    <location>
        <begin position="387"/>
        <end position="403"/>
    </location>
</feature>
<sequence length="519" mass="57684">MRNRKLAALRGKGRPPLITSIPVEASVPQPDENECVGCGTKEAVLIALPRDTNPKDLFPKYVNDKSRGCINCVYHTIQVHQVREAMSYKLEVYQYPKHCCLVCNATSGLMPMSSVEGAREAISHSIINAPNIKKYLKVPCSLCISCAYPLQWLYNTVLMPKSEPRLTPAIQSSGRRAKRRKSISNVPAKTSKSNAHDTTIQNGLALTRARRNVKLEIKVVDVADSPATKQRTKKATLTSTATRTRQAKTIKKVALESEEEVDSPPPLKKSRACLHELRHTGKVLRVSLDRNEIPEPLQKMDRSYLFESPVNLAGPFSLTMNENEKLQFEFSEPEHLTETQNKPEEAVVQEEEKEVPAEEQVPFEVDSRDNSMDNTDSHDVVGNLIDSLKDPTDDETPAKEVPEPPRAPIITNMLSFDFFPPSSPNNKESQRSMDNSPEELKTPTPVIGSLSFDFYGPDDDSPSKNHSMFGPAHVDPAQALKLNSANPPMPIPSDSDSSLITPPKVRPIEVEQTLEDPLI</sequence>
<organism evidence="2 3">
    <name type="scientific">Cloeon dipterum</name>
    <dbReference type="NCBI Taxonomy" id="197152"/>
    <lineage>
        <taxon>Eukaryota</taxon>
        <taxon>Metazoa</taxon>
        <taxon>Ecdysozoa</taxon>
        <taxon>Arthropoda</taxon>
        <taxon>Hexapoda</taxon>
        <taxon>Insecta</taxon>
        <taxon>Pterygota</taxon>
        <taxon>Palaeoptera</taxon>
        <taxon>Ephemeroptera</taxon>
        <taxon>Pisciforma</taxon>
        <taxon>Baetidae</taxon>
        <taxon>Cloeon</taxon>
    </lineage>
</organism>
<feature type="compositionally biased region" description="Basic and acidic residues" evidence="1">
    <location>
        <begin position="332"/>
        <end position="345"/>
    </location>
</feature>
<keyword evidence="3" id="KW-1185">Reference proteome</keyword>
<feature type="compositionally biased region" description="Polar residues" evidence="1">
    <location>
        <begin position="424"/>
        <end position="435"/>
    </location>
</feature>
<protein>
    <submittedName>
        <fullName evidence="2">Uncharacterized protein</fullName>
    </submittedName>
</protein>
<feature type="region of interest" description="Disordered" evidence="1">
    <location>
        <begin position="167"/>
        <end position="203"/>
    </location>
</feature>
<evidence type="ECO:0000256" key="1">
    <source>
        <dbReference type="SAM" id="MobiDB-lite"/>
    </source>
</evidence>
<name>A0A8S1CJ72_9INSE</name>
<reference evidence="2 3" key="1">
    <citation type="submission" date="2020-04" db="EMBL/GenBank/DDBJ databases">
        <authorList>
            <person name="Alioto T."/>
            <person name="Alioto T."/>
            <person name="Gomez Garrido J."/>
        </authorList>
    </citation>
    <scope>NUCLEOTIDE SEQUENCE [LARGE SCALE GENOMIC DNA]</scope>
</reference>
<dbReference type="AlphaFoldDB" id="A0A8S1CJ72"/>